<keyword evidence="11" id="KW-1185">Reference proteome</keyword>
<feature type="domain" description="SH3" evidence="9">
    <location>
        <begin position="240"/>
        <end position="299"/>
    </location>
</feature>
<dbReference type="SUPFAM" id="SSF50044">
    <property type="entry name" value="SH3-domain"/>
    <property type="match status" value="2"/>
</dbReference>
<dbReference type="SUPFAM" id="SSF48452">
    <property type="entry name" value="TPR-like"/>
    <property type="match status" value="1"/>
</dbReference>
<comment type="subcellular location">
    <subcellularLocation>
        <location evidence="1">Cytoplasm</location>
    </subcellularLocation>
</comment>
<dbReference type="PRINTS" id="PR00452">
    <property type="entry name" value="SH3DOMAIN"/>
</dbReference>
<dbReference type="SMART" id="SM00028">
    <property type="entry name" value="TPR"/>
    <property type="match status" value="3"/>
</dbReference>
<feature type="domain" description="SH3" evidence="9">
    <location>
        <begin position="378"/>
        <end position="437"/>
    </location>
</feature>
<dbReference type="PROSITE" id="PS50002">
    <property type="entry name" value="SH3"/>
    <property type="match status" value="2"/>
</dbReference>
<evidence type="ECO:0000256" key="1">
    <source>
        <dbReference type="ARBA" id="ARBA00004496"/>
    </source>
</evidence>
<evidence type="ECO:0000256" key="3">
    <source>
        <dbReference type="ARBA" id="ARBA00022443"/>
    </source>
</evidence>
<evidence type="ECO:0000313" key="10">
    <source>
        <dbReference type="EMBL" id="GCC30973.1"/>
    </source>
</evidence>
<dbReference type="FunFam" id="1.25.40.10:FF:000017">
    <property type="entry name" value="NADPH oxidase regulator NoxR"/>
    <property type="match status" value="1"/>
</dbReference>
<dbReference type="SMART" id="SM00326">
    <property type="entry name" value="SH3"/>
    <property type="match status" value="2"/>
</dbReference>
<dbReference type="InterPro" id="IPR011990">
    <property type="entry name" value="TPR-like_helical_dom_sf"/>
</dbReference>
<dbReference type="OMA" id="YATMEDW"/>
<dbReference type="AlphaFoldDB" id="A0A401SKQ8"/>
<dbReference type="GO" id="GO:0042554">
    <property type="term" value="P:superoxide anion generation"/>
    <property type="evidence" value="ECO:0007669"/>
    <property type="project" value="TreeGrafter"/>
</dbReference>
<name>A0A401SKQ8_CHIPU</name>
<comment type="caution">
    <text evidence="10">The sequence shown here is derived from an EMBL/GenBank/DDBJ whole genome shotgun (WGS) entry which is preliminary data.</text>
</comment>
<protein>
    <recommendedName>
        <fullName evidence="9">SH3 domain-containing protein</fullName>
    </recommendedName>
</protein>
<reference evidence="10 11" key="1">
    <citation type="journal article" date="2018" name="Nat. Ecol. Evol.">
        <title>Shark genomes provide insights into elasmobranch evolution and the origin of vertebrates.</title>
        <authorList>
            <person name="Hara Y"/>
            <person name="Yamaguchi K"/>
            <person name="Onimaru K"/>
            <person name="Kadota M"/>
            <person name="Koyanagi M"/>
            <person name="Keeley SD"/>
            <person name="Tatsumi K"/>
            <person name="Tanaka K"/>
            <person name="Motone F"/>
            <person name="Kageyama Y"/>
            <person name="Nozu R"/>
            <person name="Adachi N"/>
            <person name="Nishimura O"/>
            <person name="Nakagawa R"/>
            <person name="Tanegashima C"/>
            <person name="Kiyatake I"/>
            <person name="Matsumoto R"/>
            <person name="Murakumo K"/>
            <person name="Nishida K"/>
            <person name="Terakita A"/>
            <person name="Kuratani S"/>
            <person name="Sato K"/>
            <person name="Hyodo S Kuraku.S."/>
        </authorList>
    </citation>
    <scope>NUCLEOTIDE SEQUENCE [LARGE SCALE GENOMIC DNA]</scope>
</reference>
<dbReference type="Pfam" id="PF07653">
    <property type="entry name" value="SH3_2"/>
    <property type="match status" value="1"/>
</dbReference>
<feature type="compositionally biased region" description="Pro residues" evidence="8">
    <location>
        <begin position="307"/>
        <end position="316"/>
    </location>
</feature>
<dbReference type="Pfam" id="PF00018">
    <property type="entry name" value="SH3_1"/>
    <property type="match status" value="1"/>
</dbReference>
<feature type="compositionally biased region" description="Basic and acidic residues" evidence="8">
    <location>
        <begin position="340"/>
        <end position="349"/>
    </location>
</feature>
<dbReference type="InterPro" id="IPR036028">
    <property type="entry name" value="SH3-like_dom_sf"/>
</dbReference>
<gene>
    <name evidence="10" type="ORF">chiPu_0009427</name>
</gene>
<evidence type="ECO:0000256" key="2">
    <source>
        <dbReference type="ARBA" id="ARBA00008051"/>
    </source>
</evidence>
<keyword evidence="4" id="KW-0963">Cytoplasm</keyword>
<evidence type="ECO:0000256" key="4">
    <source>
        <dbReference type="ARBA" id="ARBA00022490"/>
    </source>
</evidence>
<dbReference type="GO" id="GO:0016176">
    <property type="term" value="F:superoxide-generating NADPH oxidase activator activity"/>
    <property type="evidence" value="ECO:0007669"/>
    <property type="project" value="TreeGrafter"/>
</dbReference>
<dbReference type="Proteomes" id="UP000287033">
    <property type="component" value="Unassembled WGS sequence"/>
</dbReference>
<organism evidence="10 11">
    <name type="scientific">Chiloscyllium punctatum</name>
    <name type="common">Brownbanded bambooshark</name>
    <name type="synonym">Hemiscyllium punctatum</name>
    <dbReference type="NCBI Taxonomy" id="137246"/>
    <lineage>
        <taxon>Eukaryota</taxon>
        <taxon>Metazoa</taxon>
        <taxon>Chordata</taxon>
        <taxon>Craniata</taxon>
        <taxon>Vertebrata</taxon>
        <taxon>Chondrichthyes</taxon>
        <taxon>Elasmobranchii</taxon>
        <taxon>Galeomorphii</taxon>
        <taxon>Galeoidea</taxon>
        <taxon>Orectolobiformes</taxon>
        <taxon>Hemiscylliidae</taxon>
        <taxon>Chiloscyllium</taxon>
    </lineage>
</organism>
<keyword evidence="3 7" id="KW-0728">SH3 domain</keyword>
<dbReference type="InterPro" id="IPR001452">
    <property type="entry name" value="SH3_domain"/>
</dbReference>
<keyword evidence="5" id="KW-0677">Repeat</keyword>
<dbReference type="Gene3D" id="3.10.20.90">
    <property type="entry name" value="Phosphatidylinositol 3-kinase Catalytic Subunit, Chain A, domain 1"/>
    <property type="match status" value="1"/>
</dbReference>
<dbReference type="STRING" id="137246.A0A401SKQ8"/>
<feature type="region of interest" description="Disordered" evidence="8">
    <location>
        <begin position="299"/>
        <end position="351"/>
    </location>
</feature>
<dbReference type="PANTHER" id="PTHR15175">
    <property type="entry name" value="NEUTROPHIL CYTOSOLIC FACTOR 2, NEUTROPHIL NADPH OXIDASE FACTOR 2"/>
    <property type="match status" value="1"/>
</dbReference>
<comment type="similarity">
    <text evidence="2">Belongs to the NCF2/NOXA1 family.</text>
</comment>
<evidence type="ECO:0000256" key="7">
    <source>
        <dbReference type="PROSITE-ProRule" id="PRU00192"/>
    </source>
</evidence>
<dbReference type="InterPro" id="IPR051864">
    <property type="entry name" value="NCF2_NOXA1"/>
</dbReference>
<keyword evidence="6" id="KW-0802">TPR repeat</keyword>
<dbReference type="PANTHER" id="PTHR15175:SF3">
    <property type="entry name" value="NEUTROPHIL CYTOSOL FACTOR 2"/>
    <property type="match status" value="1"/>
</dbReference>
<dbReference type="InterPro" id="IPR019734">
    <property type="entry name" value="TPR_rpt"/>
</dbReference>
<dbReference type="GO" id="GO:0005737">
    <property type="term" value="C:cytoplasm"/>
    <property type="evidence" value="ECO:0007669"/>
    <property type="project" value="UniProtKB-SubCell"/>
</dbReference>
<dbReference type="Gene3D" id="2.30.30.40">
    <property type="entry name" value="SH3 Domains"/>
    <property type="match status" value="2"/>
</dbReference>
<dbReference type="OrthoDB" id="9450131at2759"/>
<dbReference type="Gene3D" id="1.25.40.10">
    <property type="entry name" value="Tetratricopeptide repeat domain"/>
    <property type="match status" value="1"/>
</dbReference>
<proteinExistence type="inferred from homology"/>
<evidence type="ECO:0000256" key="5">
    <source>
        <dbReference type="ARBA" id="ARBA00022737"/>
    </source>
</evidence>
<sequence>MSLTDTIKLWDEGITAADRQEWLTALNLFTTILEPSSKICFNIGCLHLIRGEWSQAEKAFDKSICRDEHLAVAFFQRGITLYKNEKYEEALRDFVEAFNRLRGNQLIDYNQLGLRYKLSSCQVLHNVALAHAMMQNWDKAEEVLKKTISFKTEAKPNYVDQALEAVLKRELFQLLELPAGELFRPKRKVVAQLEKQDFLGEAKVVASIIDKDAFSGFAPLQPQMPDHTPQNKAPEKLKTLEGVPHRVLFNFLPNNKLELKVKNGNIVFLLEKGEDNWARVTFNNEVGLVPYNYLEPLEAEKGEKSPPPDIPAPPTSSAPERPASVKEGNVHTKTSQQVTEHSKKIRSQESGELIPITSEAKMKSAWTEVKNHRLTVWCKFLEVKALYDYEGSVPADLGFHEGDIIQVLAHVNNNWLEGQCNGKTGIFPANFVKELSMADVKNSGM</sequence>
<dbReference type="EMBL" id="BEZZ01000334">
    <property type="protein sequence ID" value="GCC30973.1"/>
    <property type="molecule type" value="Genomic_DNA"/>
</dbReference>
<dbReference type="PRINTS" id="PR00499">
    <property type="entry name" value="P67PHOX"/>
</dbReference>
<accession>A0A401SKQ8</accession>
<evidence type="ECO:0000313" key="11">
    <source>
        <dbReference type="Proteomes" id="UP000287033"/>
    </source>
</evidence>
<evidence type="ECO:0000256" key="8">
    <source>
        <dbReference type="SAM" id="MobiDB-lite"/>
    </source>
</evidence>
<evidence type="ECO:0000256" key="6">
    <source>
        <dbReference type="ARBA" id="ARBA00022803"/>
    </source>
</evidence>
<evidence type="ECO:0000259" key="9">
    <source>
        <dbReference type="PROSITE" id="PS50002"/>
    </source>
</evidence>